<keyword evidence="1" id="KW-0812">Transmembrane</keyword>
<dbReference type="EMBL" id="AUPC02000382">
    <property type="protein sequence ID" value="POG60578.1"/>
    <property type="molecule type" value="Genomic_DNA"/>
</dbReference>
<dbReference type="Proteomes" id="UP000018888">
    <property type="component" value="Unassembled WGS sequence"/>
</dbReference>
<reference evidence="2 3" key="2">
    <citation type="journal article" date="2018" name="New Phytol.">
        <title>High intraspecific genome diversity in the model arbuscular mycorrhizal symbiont Rhizophagus irregularis.</title>
        <authorList>
            <person name="Chen E.C.H."/>
            <person name="Morin E."/>
            <person name="Beaudet D."/>
            <person name="Noel J."/>
            <person name="Yildirir G."/>
            <person name="Ndikumana S."/>
            <person name="Charron P."/>
            <person name="St-Onge C."/>
            <person name="Giorgi J."/>
            <person name="Kruger M."/>
            <person name="Marton T."/>
            <person name="Ropars J."/>
            <person name="Grigoriev I.V."/>
            <person name="Hainaut M."/>
            <person name="Henrissat B."/>
            <person name="Roux C."/>
            <person name="Martin F."/>
            <person name="Corradi N."/>
        </authorList>
    </citation>
    <scope>NUCLEOTIDE SEQUENCE [LARGE SCALE GENOMIC DNA]</scope>
    <source>
        <strain evidence="2 3">DAOM 197198</strain>
    </source>
</reference>
<sequence>FIVQQIFFLRISFFFFVDQFGSPFLFVIWLGFFSFFRSVQIFFFFCQTFWSSFSFL</sequence>
<keyword evidence="1" id="KW-1133">Transmembrane helix</keyword>
<reference evidence="2 3" key="1">
    <citation type="journal article" date="2013" name="Proc. Natl. Acad. Sci. U.S.A.">
        <title>Genome of an arbuscular mycorrhizal fungus provides insight into the oldest plant symbiosis.</title>
        <authorList>
            <person name="Tisserant E."/>
            <person name="Malbreil M."/>
            <person name="Kuo A."/>
            <person name="Kohler A."/>
            <person name="Symeonidi A."/>
            <person name="Balestrini R."/>
            <person name="Charron P."/>
            <person name="Duensing N."/>
            <person name="Frei Dit Frey N."/>
            <person name="Gianinazzi-Pearson V."/>
            <person name="Gilbert L.B."/>
            <person name="Handa Y."/>
            <person name="Herr J.R."/>
            <person name="Hijri M."/>
            <person name="Koul R."/>
            <person name="Kawaguchi M."/>
            <person name="Krajinski F."/>
            <person name="Lammers P.J."/>
            <person name="Masclaux F.G."/>
            <person name="Murat C."/>
            <person name="Morin E."/>
            <person name="Ndikumana S."/>
            <person name="Pagni M."/>
            <person name="Petitpierre D."/>
            <person name="Requena N."/>
            <person name="Rosikiewicz P."/>
            <person name="Riley R."/>
            <person name="Saito K."/>
            <person name="San Clemente H."/>
            <person name="Shapiro H."/>
            <person name="van Tuinen D."/>
            <person name="Becard G."/>
            <person name="Bonfante P."/>
            <person name="Paszkowski U."/>
            <person name="Shachar-Hill Y.Y."/>
            <person name="Tuskan G.A."/>
            <person name="Young P.W."/>
            <person name="Sanders I.R."/>
            <person name="Henrissat B."/>
            <person name="Rensing S.A."/>
            <person name="Grigoriev I.V."/>
            <person name="Corradi N."/>
            <person name="Roux C."/>
            <person name="Martin F."/>
        </authorList>
    </citation>
    <scope>NUCLEOTIDE SEQUENCE [LARGE SCALE GENOMIC DNA]</scope>
    <source>
        <strain evidence="2 3">DAOM 197198</strain>
    </source>
</reference>
<keyword evidence="1" id="KW-0472">Membrane</keyword>
<dbReference type="AlphaFoldDB" id="A0A2P4P5B5"/>
<gene>
    <name evidence="2" type="ORF">GLOIN_2v1847506</name>
</gene>
<feature type="transmembrane region" description="Helical" evidence="1">
    <location>
        <begin position="7"/>
        <end position="29"/>
    </location>
</feature>
<name>A0A2P4P5B5_RHIID</name>
<organism evidence="2 3">
    <name type="scientific">Rhizophagus irregularis (strain DAOM 181602 / DAOM 197198 / MUCL 43194)</name>
    <name type="common">Arbuscular mycorrhizal fungus</name>
    <name type="synonym">Glomus intraradices</name>
    <dbReference type="NCBI Taxonomy" id="747089"/>
    <lineage>
        <taxon>Eukaryota</taxon>
        <taxon>Fungi</taxon>
        <taxon>Fungi incertae sedis</taxon>
        <taxon>Mucoromycota</taxon>
        <taxon>Glomeromycotina</taxon>
        <taxon>Glomeromycetes</taxon>
        <taxon>Glomerales</taxon>
        <taxon>Glomeraceae</taxon>
        <taxon>Rhizophagus</taxon>
    </lineage>
</organism>
<proteinExistence type="predicted"/>
<comment type="caution">
    <text evidence="2">The sequence shown here is derived from an EMBL/GenBank/DDBJ whole genome shotgun (WGS) entry which is preliminary data.</text>
</comment>
<feature type="non-terminal residue" evidence="2">
    <location>
        <position position="1"/>
    </location>
</feature>
<keyword evidence="3" id="KW-1185">Reference proteome</keyword>
<evidence type="ECO:0000313" key="2">
    <source>
        <dbReference type="EMBL" id="POG60578.1"/>
    </source>
</evidence>
<protein>
    <submittedName>
        <fullName evidence="2">Uncharacterized protein</fullName>
    </submittedName>
</protein>
<evidence type="ECO:0000256" key="1">
    <source>
        <dbReference type="SAM" id="Phobius"/>
    </source>
</evidence>
<evidence type="ECO:0000313" key="3">
    <source>
        <dbReference type="Proteomes" id="UP000018888"/>
    </source>
</evidence>
<accession>A0A2P4P5B5</accession>